<feature type="DNA-binding region" description="H-T-H motif" evidence="5">
    <location>
        <begin position="25"/>
        <end position="44"/>
    </location>
</feature>
<evidence type="ECO:0000313" key="8">
    <source>
        <dbReference type="Proteomes" id="UP001198565"/>
    </source>
</evidence>
<organism evidence="7 8">
    <name type="scientific">Streptantibioticus parmotrematis</name>
    <dbReference type="NCBI Taxonomy" id="2873249"/>
    <lineage>
        <taxon>Bacteria</taxon>
        <taxon>Bacillati</taxon>
        <taxon>Actinomycetota</taxon>
        <taxon>Actinomycetes</taxon>
        <taxon>Kitasatosporales</taxon>
        <taxon>Streptomycetaceae</taxon>
        <taxon>Streptantibioticus</taxon>
    </lineage>
</organism>
<dbReference type="InterPro" id="IPR004111">
    <property type="entry name" value="Repressor_TetR_C"/>
</dbReference>
<evidence type="ECO:0000259" key="6">
    <source>
        <dbReference type="PROSITE" id="PS50977"/>
    </source>
</evidence>
<dbReference type="InterPro" id="IPR003012">
    <property type="entry name" value="Tet_transcr_reg_TetR"/>
</dbReference>
<dbReference type="SUPFAM" id="SSF48498">
    <property type="entry name" value="Tetracyclin repressor-like, C-terminal domain"/>
    <property type="match status" value="1"/>
</dbReference>
<evidence type="ECO:0000256" key="1">
    <source>
        <dbReference type="ARBA" id="ARBA00022491"/>
    </source>
</evidence>
<dbReference type="SUPFAM" id="SSF46689">
    <property type="entry name" value="Homeodomain-like"/>
    <property type="match status" value="1"/>
</dbReference>
<evidence type="ECO:0000256" key="5">
    <source>
        <dbReference type="PROSITE-ProRule" id="PRU00335"/>
    </source>
</evidence>
<dbReference type="RefSeq" id="WP_222973278.1">
    <property type="nucleotide sequence ID" value="NZ_JAINVZ010000001.1"/>
</dbReference>
<keyword evidence="8" id="KW-1185">Reference proteome</keyword>
<dbReference type="Gene3D" id="1.10.357.10">
    <property type="entry name" value="Tetracycline Repressor, domain 2"/>
    <property type="match status" value="1"/>
</dbReference>
<dbReference type="Pfam" id="PF00440">
    <property type="entry name" value="TetR_N"/>
    <property type="match status" value="1"/>
</dbReference>
<dbReference type="PRINTS" id="PR00400">
    <property type="entry name" value="TETREPRESSOR"/>
</dbReference>
<sequence>MAVTTEAIADAASAVLQDDGLDALTLRAVADRLGVRHNSVRWHVGNKQGLLELLSERIVAPAADADLPAEPHERLTLLWERLRGALLAHRDGARLLSGLTNTGPHALTFADASVGALKELGRDPRTAVWLHWSVFYFVLGLTIEQQTDEQVQAETVRAAVATGPYPNLSDPETSAHLTADDFDQRFAFGLRALLNAPA</sequence>
<name>A0ABS7QP65_9ACTN</name>
<dbReference type="InterPro" id="IPR001647">
    <property type="entry name" value="HTH_TetR"/>
</dbReference>
<evidence type="ECO:0000256" key="3">
    <source>
        <dbReference type="ARBA" id="ARBA00023125"/>
    </source>
</evidence>
<protein>
    <submittedName>
        <fullName evidence="7">TetR/AcrR family transcriptional regulator C-terminal domain-containing protein</fullName>
    </submittedName>
</protein>
<evidence type="ECO:0000313" key="7">
    <source>
        <dbReference type="EMBL" id="MBY8883604.1"/>
    </source>
</evidence>
<dbReference type="Proteomes" id="UP001198565">
    <property type="component" value="Unassembled WGS sequence"/>
</dbReference>
<comment type="caution">
    <text evidence="7">The sequence shown here is derived from an EMBL/GenBank/DDBJ whole genome shotgun (WGS) entry which is preliminary data.</text>
</comment>
<evidence type="ECO:0000256" key="2">
    <source>
        <dbReference type="ARBA" id="ARBA00023015"/>
    </source>
</evidence>
<proteinExistence type="predicted"/>
<dbReference type="EMBL" id="JAINVZ010000001">
    <property type="protein sequence ID" value="MBY8883604.1"/>
    <property type="molecule type" value="Genomic_DNA"/>
</dbReference>
<accession>A0ABS7QP65</accession>
<feature type="domain" description="HTH tetR-type" evidence="6">
    <location>
        <begin position="2"/>
        <end position="62"/>
    </location>
</feature>
<dbReference type="Gene3D" id="1.10.10.60">
    <property type="entry name" value="Homeodomain-like"/>
    <property type="match status" value="1"/>
</dbReference>
<keyword evidence="4" id="KW-0804">Transcription</keyword>
<gene>
    <name evidence="7" type="ORF">K7472_01925</name>
</gene>
<dbReference type="PROSITE" id="PS50977">
    <property type="entry name" value="HTH_TETR_2"/>
    <property type="match status" value="1"/>
</dbReference>
<keyword evidence="2" id="KW-0805">Transcription regulation</keyword>
<dbReference type="InterPro" id="IPR050109">
    <property type="entry name" value="HTH-type_TetR-like_transc_reg"/>
</dbReference>
<dbReference type="InterPro" id="IPR036271">
    <property type="entry name" value="Tet_transcr_reg_TetR-rel_C_sf"/>
</dbReference>
<dbReference type="InterPro" id="IPR009057">
    <property type="entry name" value="Homeodomain-like_sf"/>
</dbReference>
<dbReference type="PANTHER" id="PTHR30055:SF151">
    <property type="entry name" value="TRANSCRIPTIONAL REGULATORY PROTEIN"/>
    <property type="match status" value="1"/>
</dbReference>
<dbReference type="Pfam" id="PF02909">
    <property type="entry name" value="TetR_C_1"/>
    <property type="match status" value="1"/>
</dbReference>
<dbReference type="PANTHER" id="PTHR30055">
    <property type="entry name" value="HTH-TYPE TRANSCRIPTIONAL REGULATOR RUTR"/>
    <property type="match status" value="1"/>
</dbReference>
<reference evidence="7 8" key="1">
    <citation type="submission" date="2021-08" db="EMBL/GenBank/DDBJ databases">
        <title>Streptomyces sp. PTM05 isolated from lichen.</title>
        <authorList>
            <person name="Somphong A."/>
            <person name="Phongsopitanun W."/>
            <person name="Tanasupawat S."/>
        </authorList>
    </citation>
    <scope>NUCLEOTIDE SEQUENCE [LARGE SCALE GENOMIC DNA]</scope>
    <source>
        <strain evidence="7 8">Ptm05</strain>
    </source>
</reference>
<keyword evidence="1" id="KW-0678">Repressor</keyword>
<keyword evidence="3 5" id="KW-0238">DNA-binding</keyword>
<evidence type="ECO:0000256" key="4">
    <source>
        <dbReference type="ARBA" id="ARBA00023163"/>
    </source>
</evidence>